<dbReference type="GO" id="GO:0006417">
    <property type="term" value="P:regulation of translation"/>
    <property type="evidence" value="ECO:0007669"/>
    <property type="project" value="UniProtKB-KW"/>
</dbReference>
<dbReference type="Proteomes" id="UP000614350">
    <property type="component" value="Unassembled WGS sequence"/>
</dbReference>
<evidence type="ECO:0000256" key="8">
    <source>
        <dbReference type="ARBA" id="ARBA00022980"/>
    </source>
</evidence>
<dbReference type="Gene3D" id="1.25.40.10">
    <property type="entry name" value="Tetratricopeptide repeat domain"/>
    <property type="match status" value="1"/>
</dbReference>
<dbReference type="InterPro" id="IPR002885">
    <property type="entry name" value="PPR_rpt"/>
</dbReference>
<dbReference type="GO" id="GO:0005739">
    <property type="term" value="C:mitochondrion"/>
    <property type="evidence" value="ECO:0007669"/>
    <property type="project" value="UniProtKB-SubCell"/>
</dbReference>
<evidence type="ECO:0000256" key="5">
    <source>
        <dbReference type="ARBA" id="ARBA00022845"/>
    </source>
</evidence>
<dbReference type="Pfam" id="PF22330">
    <property type="entry name" value="Rib_mS39_PPR"/>
    <property type="match status" value="1"/>
</dbReference>
<comment type="similarity">
    <text evidence="2">Belongs to the mitochondrion-specific ribosomal protein mS39 family.</text>
</comment>
<dbReference type="EMBL" id="JACSEA010000024">
    <property type="protein sequence ID" value="KAF7378916.1"/>
    <property type="molecule type" value="Genomic_DNA"/>
</dbReference>
<keyword evidence="4" id="KW-0677">Repeat</keyword>
<dbReference type="GO" id="GO:1990904">
    <property type="term" value="C:ribonucleoprotein complex"/>
    <property type="evidence" value="ECO:0007669"/>
    <property type="project" value="UniProtKB-KW"/>
</dbReference>
<accession>A0A834J4L4</accession>
<keyword evidence="9" id="KW-0496">Mitochondrion</keyword>
<proteinExistence type="inferred from homology"/>
<evidence type="ECO:0000313" key="13">
    <source>
        <dbReference type="Proteomes" id="UP000614350"/>
    </source>
</evidence>
<dbReference type="GO" id="GO:0019843">
    <property type="term" value="F:rRNA binding"/>
    <property type="evidence" value="ECO:0007669"/>
    <property type="project" value="UniProtKB-KW"/>
</dbReference>
<keyword evidence="5" id="KW-0810">Translation regulation</keyword>
<keyword evidence="3" id="KW-0699">rRNA-binding</keyword>
<dbReference type="GO" id="GO:0043024">
    <property type="term" value="F:ribosomal small subunit binding"/>
    <property type="evidence" value="ECO:0007669"/>
    <property type="project" value="InterPro"/>
</dbReference>
<protein>
    <recommendedName>
        <fullName evidence="11">Small ribosomal subunit protein mS39</fullName>
    </recommendedName>
</protein>
<dbReference type="GO" id="GO:0005840">
    <property type="term" value="C:ribosome"/>
    <property type="evidence" value="ECO:0007669"/>
    <property type="project" value="UniProtKB-KW"/>
</dbReference>
<evidence type="ECO:0000256" key="11">
    <source>
        <dbReference type="ARBA" id="ARBA00035134"/>
    </source>
</evidence>
<dbReference type="InterPro" id="IPR011990">
    <property type="entry name" value="TPR-like_helical_dom_sf"/>
</dbReference>
<organism evidence="12 13">
    <name type="scientific">Vespula vulgaris</name>
    <name type="common">Yellow jacket</name>
    <name type="synonym">Wasp</name>
    <dbReference type="NCBI Taxonomy" id="7454"/>
    <lineage>
        <taxon>Eukaryota</taxon>
        <taxon>Metazoa</taxon>
        <taxon>Ecdysozoa</taxon>
        <taxon>Arthropoda</taxon>
        <taxon>Hexapoda</taxon>
        <taxon>Insecta</taxon>
        <taxon>Pterygota</taxon>
        <taxon>Neoptera</taxon>
        <taxon>Endopterygota</taxon>
        <taxon>Hymenoptera</taxon>
        <taxon>Apocrita</taxon>
        <taxon>Aculeata</taxon>
        <taxon>Vespoidea</taxon>
        <taxon>Vespidae</taxon>
        <taxon>Vespinae</taxon>
        <taxon>Vespula</taxon>
    </lineage>
</organism>
<evidence type="ECO:0000256" key="10">
    <source>
        <dbReference type="ARBA" id="ARBA00023274"/>
    </source>
</evidence>
<sequence length="653" mass="75574">MNVLTNTSCRVANKIIRRLQSSSSTASSTVDIKIPDRIERGPTDILRALERTISRDPFTPHYKYYDDPYLIPTSKQTQRQYALSFESGRKTGIWVHQEHAELFRQNIADPVIQEFMPPATYTKKEQVSEEILLSTISEGKTLEALEIYKLLEENVSIKAKQFLLELLCFSNSSNLKQFTFQEESWYMFIDQEKKKHTWNFRQIAEIKELFNFLISQDAETAAAAYNTLICGKAKYLQTQEAWSLFLQCKENKIPLNVNAYNAIIRIIPYVREVLKEPTSEVFKILKDMSANGIHPNLATLNSSLEIIYTLKSYKIAAEFTYSLLEEFKLLKIKPSLTTYCHILFLENQDSETLITVLEDMLNVLEKNTLELRDTKDINFFPTAMEIVRRESNLELGEKLHALLLKDDNYKFIANAYSENVYYRHYVFLKLAMLPIEKFFEFYYKLSTHIYIPETSIMENILITLQLQSKEVVIENLPKLLSQIKIFTMLDNEHVTKVALDIACRCDIESESPLHKVFASFALDIWHFKQSKSSSIRQVLWNVVILKDIALVLLRASWYNEASEIISFIISHETPMMGALNVTQINELLEICILQGYASIALLLIKYAIKFDLEETAIMARRVYNVIPLTVAEKEKLISLVGSDVLQLQLSDQH</sequence>
<keyword evidence="8" id="KW-0689">Ribosomal protein</keyword>
<keyword evidence="7" id="KW-0809">Transit peptide</keyword>
<dbReference type="InterPro" id="IPR055063">
    <property type="entry name" value="Rib_mS39_PPR"/>
</dbReference>
<evidence type="ECO:0000256" key="3">
    <source>
        <dbReference type="ARBA" id="ARBA00022730"/>
    </source>
</evidence>
<evidence type="ECO:0000313" key="12">
    <source>
        <dbReference type="EMBL" id="KAF7378916.1"/>
    </source>
</evidence>
<keyword evidence="13" id="KW-1185">Reference proteome</keyword>
<evidence type="ECO:0000256" key="9">
    <source>
        <dbReference type="ARBA" id="ARBA00023128"/>
    </source>
</evidence>
<name>A0A834J4L4_VESVU</name>
<evidence type="ECO:0000256" key="1">
    <source>
        <dbReference type="ARBA" id="ARBA00004173"/>
    </source>
</evidence>
<dbReference type="PANTHER" id="PTHR16276:SF1">
    <property type="entry name" value="SMALL RIBOSOMAL SUBUNIT PROTEIN MS39"/>
    <property type="match status" value="1"/>
</dbReference>
<dbReference type="PANTHER" id="PTHR16276">
    <property type="entry name" value="PENTATRICOPEPTIDE REPEAT DOMAIN-CONTAINING PROTEIN 3"/>
    <property type="match status" value="1"/>
</dbReference>
<dbReference type="AlphaFoldDB" id="A0A834J4L4"/>
<evidence type="ECO:0000256" key="7">
    <source>
        <dbReference type="ARBA" id="ARBA00022946"/>
    </source>
</evidence>
<dbReference type="InterPro" id="IPR037387">
    <property type="entry name" value="PTCD3"/>
</dbReference>
<comment type="caution">
    <text evidence="12">The sequence shown here is derived from an EMBL/GenBank/DDBJ whole genome shotgun (WGS) entry which is preliminary data.</text>
</comment>
<comment type="subcellular location">
    <subcellularLocation>
        <location evidence="1">Mitochondrion</location>
    </subcellularLocation>
</comment>
<keyword evidence="6" id="KW-0694">RNA-binding</keyword>
<evidence type="ECO:0000256" key="6">
    <source>
        <dbReference type="ARBA" id="ARBA00022884"/>
    </source>
</evidence>
<gene>
    <name evidence="12" type="ORF">HZH66_015150</name>
</gene>
<evidence type="ECO:0000256" key="4">
    <source>
        <dbReference type="ARBA" id="ARBA00022737"/>
    </source>
</evidence>
<evidence type="ECO:0000256" key="2">
    <source>
        <dbReference type="ARBA" id="ARBA00008551"/>
    </source>
</evidence>
<reference evidence="12" key="1">
    <citation type="journal article" date="2020" name="G3 (Bethesda)">
        <title>High-Quality Assemblies for Three Invasive Social Wasps from the &lt;i&gt;Vespula&lt;/i&gt; Genus.</title>
        <authorList>
            <person name="Harrop T.W.R."/>
            <person name="Guhlin J."/>
            <person name="McLaughlin G.M."/>
            <person name="Permina E."/>
            <person name="Stockwell P."/>
            <person name="Gilligan J."/>
            <person name="Le Lec M.F."/>
            <person name="Gruber M.A.M."/>
            <person name="Quinn O."/>
            <person name="Lovegrove M."/>
            <person name="Duncan E.J."/>
            <person name="Remnant E.J."/>
            <person name="Van Eeckhoven J."/>
            <person name="Graham B."/>
            <person name="Knapp R.A."/>
            <person name="Langford K.W."/>
            <person name="Kronenberg Z."/>
            <person name="Press M.O."/>
            <person name="Eacker S.M."/>
            <person name="Wilson-Rankin E.E."/>
            <person name="Purcell J."/>
            <person name="Lester P.J."/>
            <person name="Dearden P.K."/>
        </authorList>
    </citation>
    <scope>NUCLEOTIDE SEQUENCE</scope>
    <source>
        <strain evidence="12">Marl-1</strain>
    </source>
</reference>
<keyword evidence="10" id="KW-0687">Ribonucleoprotein</keyword>
<dbReference type="GO" id="GO:0032543">
    <property type="term" value="P:mitochondrial translation"/>
    <property type="evidence" value="ECO:0007669"/>
    <property type="project" value="InterPro"/>
</dbReference>
<dbReference type="Pfam" id="PF13812">
    <property type="entry name" value="PPR_3"/>
    <property type="match status" value="1"/>
</dbReference>